<accession>A0A8T0XH08</accession>
<name>A0A8T0XH08_PANVG</name>
<evidence type="ECO:0000256" key="1">
    <source>
        <dbReference type="SAM" id="MobiDB-lite"/>
    </source>
</evidence>
<dbReference type="EMBL" id="CM029037">
    <property type="protein sequence ID" value="KAG2658158.1"/>
    <property type="molecule type" value="Genomic_DNA"/>
</dbReference>
<reference evidence="2" key="1">
    <citation type="submission" date="2020-05" db="EMBL/GenBank/DDBJ databases">
        <title>WGS assembly of Panicum virgatum.</title>
        <authorList>
            <person name="Lovell J.T."/>
            <person name="Jenkins J."/>
            <person name="Shu S."/>
            <person name="Juenger T.E."/>
            <person name="Schmutz J."/>
        </authorList>
    </citation>
    <scope>NUCLEOTIDE SEQUENCE</scope>
    <source>
        <strain evidence="2">AP13</strain>
    </source>
</reference>
<proteinExistence type="predicted"/>
<organism evidence="2 3">
    <name type="scientific">Panicum virgatum</name>
    <name type="common">Blackwell switchgrass</name>
    <dbReference type="NCBI Taxonomy" id="38727"/>
    <lineage>
        <taxon>Eukaryota</taxon>
        <taxon>Viridiplantae</taxon>
        <taxon>Streptophyta</taxon>
        <taxon>Embryophyta</taxon>
        <taxon>Tracheophyta</taxon>
        <taxon>Spermatophyta</taxon>
        <taxon>Magnoliopsida</taxon>
        <taxon>Liliopsida</taxon>
        <taxon>Poales</taxon>
        <taxon>Poaceae</taxon>
        <taxon>PACMAD clade</taxon>
        <taxon>Panicoideae</taxon>
        <taxon>Panicodae</taxon>
        <taxon>Paniceae</taxon>
        <taxon>Panicinae</taxon>
        <taxon>Panicum</taxon>
        <taxon>Panicum sect. Hiantes</taxon>
    </lineage>
</organism>
<gene>
    <name evidence="2" type="ORF">PVAP13_1KG265805</name>
</gene>
<feature type="region of interest" description="Disordered" evidence="1">
    <location>
        <begin position="62"/>
        <end position="100"/>
    </location>
</feature>
<feature type="compositionally biased region" description="Low complexity" evidence="1">
    <location>
        <begin position="66"/>
        <end position="86"/>
    </location>
</feature>
<comment type="caution">
    <text evidence="2">The sequence shown here is derived from an EMBL/GenBank/DDBJ whole genome shotgun (WGS) entry which is preliminary data.</text>
</comment>
<dbReference type="AlphaFoldDB" id="A0A8T0XH08"/>
<dbReference type="Proteomes" id="UP000823388">
    <property type="component" value="Chromosome 1K"/>
</dbReference>
<protein>
    <submittedName>
        <fullName evidence="2">Uncharacterized protein</fullName>
    </submittedName>
</protein>
<evidence type="ECO:0000313" key="2">
    <source>
        <dbReference type="EMBL" id="KAG2658158.1"/>
    </source>
</evidence>
<evidence type="ECO:0000313" key="3">
    <source>
        <dbReference type="Proteomes" id="UP000823388"/>
    </source>
</evidence>
<sequence>MNRRRLPPVRRLHLKLTRQLPLLPRTGGRLAVADREQPQEEPARKLVLPKLPKPGAIPVLKRSEMAAASSGCSSGGSASPIPSTAGVTESDGPAPELLDDPLIDDAEVKKMKEYFSHLFKYSNQLVARSKEKSKQLKSTATISVEEHARVVKELNEKNAAEIRKLQETKNKALKEQRDAHDKLEKKLKDSDHQMVDSMKRIKSLSAEL</sequence>
<keyword evidence="3" id="KW-1185">Reference proteome</keyword>
<feature type="region of interest" description="Disordered" evidence="1">
    <location>
        <begin position="169"/>
        <end position="196"/>
    </location>
</feature>